<dbReference type="RefSeq" id="WP_047878175.1">
    <property type="nucleotide sequence ID" value="NZ_LDOT01000006.1"/>
</dbReference>
<organism evidence="2 3">
    <name type="scientific">Photobacterium aquae</name>
    <dbReference type="NCBI Taxonomy" id="1195763"/>
    <lineage>
        <taxon>Bacteria</taxon>
        <taxon>Pseudomonadati</taxon>
        <taxon>Pseudomonadota</taxon>
        <taxon>Gammaproteobacteria</taxon>
        <taxon>Vibrionales</taxon>
        <taxon>Vibrionaceae</taxon>
        <taxon>Photobacterium</taxon>
    </lineage>
</organism>
<dbReference type="InterPro" id="IPR000683">
    <property type="entry name" value="Gfo/Idh/MocA-like_OxRdtase_N"/>
</dbReference>
<feature type="domain" description="Gfo/Idh/MocA-like oxidoreductase N-terminal" evidence="1">
    <location>
        <begin position="1"/>
        <end position="119"/>
    </location>
</feature>
<dbReference type="PANTHER" id="PTHR43708:SF4">
    <property type="entry name" value="OXIDOREDUCTASE YCEM-RELATED"/>
    <property type="match status" value="1"/>
</dbReference>
<dbReference type="Pfam" id="PF01408">
    <property type="entry name" value="GFO_IDH_MocA"/>
    <property type="match status" value="1"/>
</dbReference>
<dbReference type="EMBL" id="LDOT01000006">
    <property type="protein sequence ID" value="KLV07318.1"/>
    <property type="molecule type" value="Genomic_DNA"/>
</dbReference>
<name>A0A0J1H6E8_9GAMM</name>
<proteinExistence type="predicted"/>
<accession>A0A0J1H6E8</accession>
<dbReference type="Gene3D" id="3.40.50.720">
    <property type="entry name" value="NAD(P)-binding Rossmann-like Domain"/>
    <property type="match status" value="1"/>
</dbReference>
<evidence type="ECO:0000259" key="1">
    <source>
        <dbReference type="Pfam" id="PF01408"/>
    </source>
</evidence>
<dbReference type="PANTHER" id="PTHR43708">
    <property type="entry name" value="CONSERVED EXPRESSED OXIDOREDUCTASE (EUROFUNG)"/>
    <property type="match status" value="1"/>
</dbReference>
<dbReference type="GO" id="GO:0000166">
    <property type="term" value="F:nucleotide binding"/>
    <property type="evidence" value="ECO:0007669"/>
    <property type="project" value="InterPro"/>
</dbReference>
<evidence type="ECO:0000313" key="3">
    <source>
        <dbReference type="Proteomes" id="UP000036097"/>
    </source>
</evidence>
<dbReference type="SUPFAM" id="SSF55347">
    <property type="entry name" value="Glyceraldehyde-3-phosphate dehydrogenase-like, C-terminal domain"/>
    <property type="match status" value="1"/>
</dbReference>
<dbReference type="InterPro" id="IPR036291">
    <property type="entry name" value="NAD(P)-bd_dom_sf"/>
</dbReference>
<dbReference type="Gene3D" id="3.30.360.10">
    <property type="entry name" value="Dihydrodipicolinate Reductase, domain 2"/>
    <property type="match status" value="1"/>
</dbReference>
<dbReference type="SUPFAM" id="SSF51735">
    <property type="entry name" value="NAD(P)-binding Rossmann-fold domains"/>
    <property type="match status" value="1"/>
</dbReference>
<protein>
    <submittedName>
        <fullName evidence="2">Oxidoreductase</fullName>
    </submittedName>
</protein>
<dbReference type="AlphaFoldDB" id="A0A0J1H6E8"/>
<dbReference type="InterPro" id="IPR051317">
    <property type="entry name" value="Gfo/Idh/MocA_oxidoreduct"/>
</dbReference>
<dbReference type="Proteomes" id="UP000036097">
    <property type="component" value="Unassembled WGS sequence"/>
</dbReference>
<evidence type="ECO:0000313" key="2">
    <source>
        <dbReference type="EMBL" id="KLV07318.1"/>
    </source>
</evidence>
<comment type="caution">
    <text evidence="2">The sequence shown here is derived from an EMBL/GenBank/DDBJ whole genome shotgun (WGS) entry which is preliminary data.</text>
</comment>
<reference evidence="2 3" key="1">
    <citation type="submission" date="2015-05" db="EMBL/GenBank/DDBJ databases">
        <title>Photobacterium galathea sp. nov.</title>
        <authorList>
            <person name="Machado H."/>
            <person name="Gram L."/>
        </authorList>
    </citation>
    <scope>NUCLEOTIDE SEQUENCE [LARGE SCALE GENOMIC DNA]</scope>
    <source>
        <strain evidence="2 3">CGMCC 1.12159</strain>
    </source>
</reference>
<dbReference type="PATRIC" id="fig|1195763.3.peg.1442"/>
<keyword evidence="3" id="KW-1185">Reference proteome</keyword>
<dbReference type="STRING" id="1195763.ABT56_06745"/>
<gene>
    <name evidence="2" type="ORF">ABT56_06745</name>
</gene>
<sequence>MKIALIGLGDIAQKAYLPVLMHRMDVEWVLCSRQPKVVELLARQYRISQVATDYRQLPSMGVDAVMVHSATVSHYEIAHYFLNAGIPVFVDKPLCDTYEECDALYDLAEKKKQPLFVGFNRRYIPLYQQHLVGLNSIGAQGEGLEASGLRSLTWEKHRHNLPGHARTFVFDDFIHPLDSVNQPCCVNPQDLYISQQRITGSDGHTLLARLDVQWQQGGILFHASMNRCHGATMESVSANYVNRSYRFDSFCDGIKWEDGVEYRLKQADWTPMLESKGFSAMIEHWLQVVKDGELPLVLAERNLRSHRLAQYILQQLE</sequence>
<dbReference type="OrthoDB" id="9781031at2"/>